<evidence type="ECO:0000313" key="3">
    <source>
        <dbReference type="Proteomes" id="UP001457282"/>
    </source>
</evidence>
<organism evidence="2 3">
    <name type="scientific">Rubus argutus</name>
    <name type="common">Southern blackberry</name>
    <dbReference type="NCBI Taxonomy" id="59490"/>
    <lineage>
        <taxon>Eukaryota</taxon>
        <taxon>Viridiplantae</taxon>
        <taxon>Streptophyta</taxon>
        <taxon>Embryophyta</taxon>
        <taxon>Tracheophyta</taxon>
        <taxon>Spermatophyta</taxon>
        <taxon>Magnoliopsida</taxon>
        <taxon>eudicotyledons</taxon>
        <taxon>Gunneridae</taxon>
        <taxon>Pentapetalae</taxon>
        <taxon>rosids</taxon>
        <taxon>fabids</taxon>
        <taxon>Rosales</taxon>
        <taxon>Rosaceae</taxon>
        <taxon>Rosoideae</taxon>
        <taxon>Rosoideae incertae sedis</taxon>
        <taxon>Rubus</taxon>
    </lineage>
</organism>
<keyword evidence="3" id="KW-1185">Reference proteome</keyword>
<name>A0AAW1WAC1_RUBAR</name>
<reference evidence="2 3" key="1">
    <citation type="journal article" date="2023" name="G3 (Bethesda)">
        <title>A chromosome-length genome assembly and annotation of blackberry (Rubus argutus, cv. 'Hillquist').</title>
        <authorList>
            <person name="Bruna T."/>
            <person name="Aryal R."/>
            <person name="Dudchenko O."/>
            <person name="Sargent D.J."/>
            <person name="Mead D."/>
            <person name="Buti M."/>
            <person name="Cavallini A."/>
            <person name="Hytonen T."/>
            <person name="Andres J."/>
            <person name="Pham M."/>
            <person name="Weisz D."/>
            <person name="Mascagni F."/>
            <person name="Usai G."/>
            <person name="Natali L."/>
            <person name="Bassil N."/>
            <person name="Fernandez G.E."/>
            <person name="Lomsadze A."/>
            <person name="Armour M."/>
            <person name="Olukolu B."/>
            <person name="Poorten T."/>
            <person name="Britton C."/>
            <person name="Davik J."/>
            <person name="Ashrafi H."/>
            <person name="Aiden E.L."/>
            <person name="Borodovsky M."/>
            <person name="Worthington M."/>
        </authorList>
    </citation>
    <scope>NUCLEOTIDE SEQUENCE [LARGE SCALE GENOMIC DNA]</scope>
    <source>
        <strain evidence="2">PI 553951</strain>
    </source>
</reference>
<evidence type="ECO:0000256" key="1">
    <source>
        <dbReference type="SAM" id="MobiDB-lite"/>
    </source>
</evidence>
<comment type="caution">
    <text evidence="2">The sequence shown here is derived from an EMBL/GenBank/DDBJ whole genome shotgun (WGS) entry which is preliminary data.</text>
</comment>
<sequence length="102" mass="11155">MVSPLPLIVATAIDTGTDRTCPSPLSSIAPLKTCRRSINQPFQRRRSQPTCAVSQETQPPSPRAQPVPRARALQNQSPARALVVAALPSLLHRCKPEKRPDR</sequence>
<accession>A0AAW1WAC1</accession>
<evidence type="ECO:0000313" key="2">
    <source>
        <dbReference type="EMBL" id="KAK9921616.1"/>
    </source>
</evidence>
<feature type="region of interest" description="Disordered" evidence="1">
    <location>
        <begin position="41"/>
        <end position="76"/>
    </location>
</feature>
<dbReference type="EMBL" id="JBEDUW010000006">
    <property type="protein sequence ID" value="KAK9921616.1"/>
    <property type="molecule type" value="Genomic_DNA"/>
</dbReference>
<gene>
    <name evidence="2" type="ORF">M0R45_030120</name>
</gene>
<proteinExistence type="predicted"/>
<protein>
    <submittedName>
        <fullName evidence="2">Uncharacterized protein</fullName>
    </submittedName>
</protein>
<dbReference type="AlphaFoldDB" id="A0AAW1WAC1"/>
<feature type="compositionally biased region" description="Polar residues" evidence="1">
    <location>
        <begin position="41"/>
        <end position="58"/>
    </location>
</feature>
<dbReference type="Proteomes" id="UP001457282">
    <property type="component" value="Unassembled WGS sequence"/>
</dbReference>